<feature type="transmembrane region" description="Helical" evidence="2">
    <location>
        <begin position="20"/>
        <end position="41"/>
    </location>
</feature>
<organism evidence="3 4">
    <name type="scientific">Edaphosphingomonas laterariae</name>
    <dbReference type="NCBI Taxonomy" id="861865"/>
    <lineage>
        <taxon>Bacteria</taxon>
        <taxon>Pseudomonadati</taxon>
        <taxon>Pseudomonadota</taxon>
        <taxon>Alphaproteobacteria</taxon>
        <taxon>Sphingomonadales</taxon>
        <taxon>Rhizorhabdaceae</taxon>
        <taxon>Edaphosphingomonas</taxon>
    </lineage>
</organism>
<evidence type="ECO:0000313" key="4">
    <source>
        <dbReference type="Proteomes" id="UP000198281"/>
    </source>
</evidence>
<keyword evidence="4" id="KW-1185">Reference proteome</keyword>
<dbReference type="AlphaFoldDB" id="A0A239H5Q4"/>
<feature type="region of interest" description="Disordered" evidence="1">
    <location>
        <begin position="117"/>
        <end position="146"/>
    </location>
</feature>
<gene>
    <name evidence="3" type="ORF">SAMN06295912_11535</name>
</gene>
<dbReference type="Proteomes" id="UP000198281">
    <property type="component" value="Unassembled WGS sequence"/>
</dbReference>
<dbReference type="EMBL" id="FZOS01000015">
    <property type="protein sequence ID" value="SNS76542.1"/>
    <property type="molecule type" value="Genomic_DNA"/>
</dbReference>
<reference evidence="4" key="1">
    <citation type="submission" date="2017-06" db="EMBL/GenBank/DDBJ databases">
        <authorList>
            <person name="Varghese N."/>
            <person name="Submissions S."/>
        </authorList>
    </citation>
    <scope>NUCLEOTIDE SEQUENCE [LARGE SCALE GENOMIC DNA]</scope>
    <source>
        <strain evidence="4">LNB2</strain>
    </source>
</reference>
<keyword evidence="2" id="KW-0472">Membrane</keyword>
<evidence type="ECO:0000256" key="1">
    <source>
        <dbReference type="SAM" id="MobiDB-lite"/>
    </source>
</evidence>
<evidence type="ECO:0000256" key="2">
    <source>
        <dbReference type="SAM" id="Phobius"/>
    </source>
</evidence>
<keyword evidence="2" id="KW-1133">Transmembrane helix</keyword>
<accession>A0A239H5Q4</accession>
<name>A0A239H5Q4_9SPHN</name>
<evidence type="ECO:0000313" key="3">
    <source>
        <dbReference type="EMBL" id="SNS76542.1"/>
    </source>
</evidence>
<feature type="compositionally biased region" description="Basic and acidic residues" evidence="1">
    <location>
        <begin position="69"/>
        <end position="80"/>
    </location>
</feature>
<proteinExistence type="predicted"/>
<keyword evidence="2" id="KW-0812">Transmembrane</keyword>
<sequence length="252" mass="27189">MRLALSSWVSDLRGASGRRASALVFVVLLHALLLFLLLRFAPEPLLRSMPGGPLVVELIPAPKAEVEKTATQEKRVERVTRQPKPSEVTAEKAPLSKDIGIWAKVVPLTSEEFAAADISKMPRRSRSSEGGEGDAQASAAAGGSGTGVGSFNGETLFNADWYRPPSHAELAAYMPSSAPRVGWGMVACRTAKGFRVEDCQEIGQYPAGSGFASAVRQAAWQFRVLPPRIGGRPQIGVWVRIRIEYTEKGVSY</sequence>
<protein>
    <submittedName>
        <fullName evidence="3">Protein TonB</fullName>
    </submittedName>
</protein>
<dbReference type="RefSeq" id="WP_089220159.1">
    <property type="nucleotide sequence ID" value="NZ_FZOS01000015.1"/>
</dbReference>
<feature type="region of interest" description="Disordered" evidence="1">
    <location>
        <begin position="69"/>
        <end position="90"/>
    </location>
</feature>